<feature type="transmembrane region" description="Helical" evidence="19">
    <location>
        <begin position="206"/>
        <end position="222"/>
    </location>
</feature>
<dbReference type="RefSeq" id="WP_309201231.1">
    <property type="nucleotide sequence ID" value="NZ_CP133548.1"/>
</dbReference>
<evidence type="ECO:0000256" key="6">
    <source>
        <dbReference type="ARBA" id="ARBA00015850"/>
    </source>
</evidence>
<evidence type="ECO:0000256" key="7">
    <source>
        <dbReference type="ARBA" id="ARBA00022475"/>
    </source>
</evidence>
<evidence type="ECO:0000256" key="2">
    <source>
        <dbReference type="ARBA" id="ARBA00004651"/>
    </source>
</evidence>
<feature type="transmembrane region" description="Helical" evidence="19">
    <location>
        <begin position="68"/>
        <end position="86"/>
    </location>
</feature>
<keyword evidence="10 19" id="KW-0812">Transmembrane</keyword>
<dbReference type="PANTHER" id="PTHR34148">
    <property type="entry name" value="ADENOSYLCOBINAMIDE-GDP RIBAZOLETRANSFERASE"/>
    <property type="match status" value="1"/>
</dbReference>
<evidence type="ECO:0000256" key="12">
    <source>
        <dbReference type="ARBA" id="ARBA00022989"/>
    </source>
</evidence>
<protein>
    <recommendedName>
        <fullName evidence="6 19">Adenosylcobinamide-GDP ribazoletransferase</fullName>
        <ecNumber evidence="5 19">2.7.8.26</ecNumber>
    </recommendedName>
    <alternativeName>
        <fullName evidence="16 19">Cobalamin synthase</fullName>
    </alternativeName>
    <alternativeName>
        <fullName evidence="15 19">Cobalamin-5'-phosphate synthase</fullName>
    </alternativeName>
</protein>
<organism evidence="20 21">
    <name type="scientific">Pleionea litopenaei</name>
    <dbReference type="NCBI Taxonomy" id="3070815"/>
    <lineage>
        <taxon>Bacteria</taxon>
        <taxon>Pseudomonadati</taxon>
        <taxon>Pseudomonadota</taxon>
        <taxon>Gammaproteobacteria</taxon>
        <taxon>Oceanospirillales</taxon>
        <taxon>Pleioneaceae</taxon>
        <taxon>Pleionea</taxon>
    </lineage>
</organism>
<evidence type="ECO:0000313" key="20">
    <source>
        <dbReference type="EMBL" id="WMS86080.1"/>
    </source>
</evidence>
<keyword evidence="7 19" id="KW-1003">Cell membrane</keyword>
<evidence type="ECO:0000256" key="14">
    <source>
        <dbReference type="ARBA" id="ARBA00025228"/>
    </source>
</evidence>
<dbReference type="NCBIfam" id="NF001277">
    <property type="entry name" value="PRK00235.1-3"/>
    <property type="match status" value="1"/>
</dbReference>
<dbReference type="HAMAP" id="MF_00719">
    <property type="entry name" value="CobS"/>
    <property type="match status" value="1"/>
</dbReference>
<feature type="transmembrane region" description="Helical" evidence="19">
    <location>
        <begin position="116"/>
        <end position="135"/>
    </location>
</feature>
<dbReference type="KEGG" id="plei:Q9312_12715"/>
<evidence type="ECO:0000256" key="5">
    <source>
        <dbReference type="ARBA" id="ARBA00013200"/>
    </source>
</evidence>
<dbReference type="EC" id="2.7.8.26" evidence="5 19"/>
<comment type="similarity">
    <text evidence="4 19">Belongs to the CobS family.</text>
</comment>
<evidence type="ECO:0000256" key="17">
    <source>
        <dbReference type="ARBA" id="ARBA00048623"/>
    </source>
</evidence>
<name>A0AA51X6H0_9GAMM</name>
<dbReference type="GO" id="GO:0008818">
    <property type="term" value="F:cobalamin 5'-phosphate synthase activity"/>
    <property type="evidence" value="ECO:0007669"/>
    <property type="project" value="UniProtKB-UniRule"/>
</dbReference>
<dbReference type="PANTHER" id="PTHR34148:SF1">
    <property type="entry name" value="ADENOSYLCOBINAMIDE-GDP RIBAZOLETRANSFERASE"/>
    <property type="match status" value="1"/>
</dbReference>
<evidence type="ECO:0000256" key="3">
    <source>
        <dbReference type="ARBA" id="ARBA00004663"/>
    </source>
</evidence>
<dbReference type="GO" id="GO:0051073">
    <property type="term" value="F:adenosylcobinamide-GDP ribazoletransferase activity"/>
    <property type="evidence" value="ECO:0007669"/>
    <property type="project" value="UniProtKB-UniRule"/>
</dbReference>
<comment type="catalytic activity">
    <reaction evidence="17 19">
        <text>alpha-ribazole + adenosylcob(III)inamide-GDP = adenosylcob(III)alamin + GMP + H(+)</text>
        <dbReference type="Rhea" id="RHEA:16049"/>
        <dbReference type="ChEBI" id="CHEBI:10329"/>
        <dbReference type="ChEBI" id="CHEBI:15378"/>
        <dbReference type="ChEBI" id="CHEBI:18408"/>
        <dbReference type="ChEBI" id="CHEBI:58115"/>
        <dbReference type="ChEBI" id="CHEBI:60487"/>
        <dbReference type="EC" id="2.7.8.26"/>
    </reaction>
</comment>
<keyword evidence="8 19" id="KW-0169">Cobalamin biosynthesis</keyword>
<keyword evidence="11 19" id="KW-0460">Magnesium</keyword>
<dbReference type="GO" id="GO:0009236">
    <property type="term" value="P:cobalamin biosynthetic process"/>
    <property type="evidence" value="ECO:0007669"/>
    <property type="project" value="UniProtKB-UniRule"/>
</dbReference>
<evidence type="ECO:0000256" key="19">
    <source>
        <dbReference type="HAMAP-Rule" id="MF_00719"/>
    </source>
</evidence>
<evidence type="ECO:0000256" key="18">
    <source>
        <dbReference type="ARBA" id="ARBA00049504"/>
    </source>
</evidence>
<comment type="subcellular location">
    <subcellularLocation>
        <location evidence="2 19">Cell membrane</location>
        <topology evidence="2 19">Multi-pass membrane protein</topology>
    </subcellularLocation>
</comment>
<evidence type="ECO:0000313" key="21">
    <source>
        <dbReference type="Proteomes" id="UP001239782"/>
    </source>
</evidence>
<dbReference type="AlphaFoldDB" id="A0AA51X6H0"/>
<evidence type="ECO:0000256" key="9">
    <source>
        <dbReference type="ARBA" id="ARBA00022679"/>
    </source>
</evidence>
<gene>
    <name evidence="19" type="primary">cobS</name>
    <name evidence="20" type="ORF">Q9312_12715</name>
</gene>
<comment type="cofactor">
    <cofactor evidence="1 19">
        <name>Mg(2+)</name>
        <dbReference type="ChEBI" id="CHEBI:18420"/>
    </cofactor>
</comment>
<evidence type="ECO:0000256" key="1">
    <source>
        <dbReference type="ARBA" id="ARBA00001946"/>
    </source>
</evidence>
<keyword evidence="12 19" id="KW-1133">Transmembrane helix</keyword>
<keyword evidence="13 19" id="KW-0472">Membrane</keyword>
<evidence type="ECO:0000256" key="4">
    <source>
        <dbReference type="ARBA" id="ARBA00010561"/>
    </source>
</evidence>
<feature type="transmembrane region" description="Helical" evidence="19">
    <location>
        <begin position="6"/>
        <end position="22"/>
    </location>
</feature>
<evidence type="ECO:0000256" key="8">
    <source>
        <dbReference type="ARBA" id="ARBA00022573"/>
    </source>
</evidence>
<evidence type="ECO:0000256" key="13">
    <source>
        <dbReference type="ARBA" id="ARBA00023136"/>
    </source>
</evidence>
<dbReference type="NCBIfam" id="TIGR00317">
    <property type="entry name" value="cobS"/>
    <property type="match status" value="1"/>
</dbReference>
<evidence type="ECO:0000256" key="11">
    <source>
        <dbReference type="ARBA" id="ARBA00022842"/>
    </source>
</evidence>
<reference evidence="20 21" key="1">
    <citation type="submission" date="2023-08" db="EMBL/GenBank/DDBJ databases">
        <title>Pleionea litopenaei sp. nov., isolated from stomach of juvenile Litopenaeus vannamei.</title>
        <authorList>
            <person name="Rho A.M."/>
            <person name="Hwang C.Y."/>
        </authorList>
    </citation>
    <scope>NUCLEOTIDE SEQUENCE [LARGE SCALE GENOMIC DNA]</scope>
    <source>
        <strain evidence="20 21">HL-JVS1</strain>
    </source>
</reference>
<dbReference type="Pfam" id="PF02654">
    <property type="entry name" value="CobS"/>
    <property type="match status" value="1"/>
</dbReference>
<evidence type="ECO:0000256" key="16">
    <source>
        <dbReference type="ARBA" id="ARBA00032853"/>
    </source>
</evidence>
<accession>A0AA51X6H0</accession>
<dbReference type="EMBL" id="CP133548">
    <property type="protein sequence ID" value="WMS86080.1"/>
    <property type="molecule type" value="Genomic_DNA"/>
</dbReference>
<comment type="function">
    <text evidence="14 19">Joins adenosylcobinamide-GDP and alpha-ribazole to generate adenosylcobalamin (Ado-cobalamin). Also synthesizes adenosylcobalamin 5'-phosphate from adenosylcobinamide-GDP and alpha-ribazole 5'-phosphate.</text>
</comment>
<proteinExistence type="inferred from homology"/>
<evidence type="ECO:0000256" key="10">
    <source>
        <dbReference type="ARBA" id="ARBA00022692"/>
    </source>
</evidence>
<keyword evidence="9 19" id="KW-0808">Transferase</keyword>
<keyword evidence="21" id="KW-1185">Reference proteome</keyword>
<feature type="transmembrane region" description="Helical" evidence="19">
    <location>
        <begin position="43"/>
        <end position="62"/>
    </location>
</feature>
<comment type="catalytic activity">
    <reaction evidence="18 19">
        <text>alpha-ribazole 5'-phosphate + adenosylcob(III)inamide-GDP = adenosylcob(III)alamin 5'-phosphate + GMP + H(+)</text>
        <dbReference type="Rhea" id="RHEA:23560"/>
        <dbReference type="ChEBI" id="CHEBI:15378"/>
        <dbReference type="ChEBI" id="CHEBI:57918"/>
        <dbReference type="ChEBI" id="CHEBI:58115"/>
        <dbReference type="ChEBI" id="CHEBI:60487"/>
        <dbReference type="ChEBI" id="CHEBI:60493"/>
        <dbReference type="EC" id="2.7.8.26"/>
    </reaction>
</comment>
<sequence>MNWAAPIRHQISLMALAIGFFTRIPMPQQLEYSPQRLNSSARYFTFVGWIIAAASALIFLTLSHWLPQGLAILLTMIAGLFLTGGFHEDGLADTCDGLGGGWTKEQKLDIMKDSRLGSYGALGLWSVLTTKFIALQHLPNIALVLLVAHPLSRAMSSALIYFMPYVSSELSSKSKPIAHHMRLNELLCNLIIAAPALLIFPDALLPLMISCVAVTGVCALLFQRQLGGITGDTLGCTQQVIEIVIYLVLVTQFGAVK</sequence>
<dbReference type="GO" id="GO:0005886">
    <property type="term" value="C:plasma membrane"/>
    <property type="evidence" value="ECO:0007669"/>
    <property type="project" value="UniProtKB-SubCell"/>
</dbReference>
<dbReference type="Proteomes" id="UP001239782">
    <property type="component" value="Chromosome"/>
</dbReference>
<feature type="transmembrane region" description="Helical" evidence="19">
    <location>
        <begin position="141"/>
        <end position="162"/>
    </location>
</feature>
<comment type="pathway">
    <text evidence="3 19">Cofactor biosynthesis; adenosylcobalamin biosynthesis; adenosylcobalamin from cob(II)yrinate a,c-diamide: step 7/7.</text>
</comment>
<evidence type="ECO:0000256" key="15">
    <source>
        <dbReference type="ARBA" id="ARBA00032605"/>
    </source>
</evidence>
<dbReference type="InterPro" id="IPR003805">
    <property type="entry name" value="CobS"/>
</dbReference>